<name>A0A508T9N9_9BRAD</name>
<gene>
    <name evidence="2" type="ORF">CI1B_38960</name>
</gene>
<comment type="caution">
    <text evidence="2">The sequence shown here is derived from an EMBL/GenBank/DDBJ whole genome shotgun (WGS) entry which is preliminary data.</text>
</comment>
<dbReference type="RefSeq" id="WP_139861164.1">
    <property type="nucleotide sequence ID" value="NZ_CAADFC020000014.1"/>
</dbReference>
<feature type="transmembrane region" description="Helical" evidence="1">
    <location>
        <begin position="58"/>
        <end position="83"/>
    </location>
</feature>
<feature type="transmembrane region" description="Helical" evidence="1">
    <location>
        <begin position="128"/>
        <end position="150"/>
    </location>
</feature>
<proteinExistence type="predicted"/>
<keyword evidence="1" id="KW-1133">Transmembrane helix</keyword>
<reference evidence="2" key="1">
    <citation type="submission" date="2019-02" db="EMBL/GenBank/DDBJ databases">
        <authorList>
            <person name="Pothier F.J."/>
        </authorList>
    </citation>
    <scope>NUCLEOTIDE SEQUENCE</scope>
    <source>
        <strain evidence="2">CI-1B</strain>
    </source>
</reference>
<accession>A0A508T9N9</accession>
<evidence type="ECO:0000256" key="1">
    <source>
        <dbReference type="SAM" id="Phobius"/>
    </source>
</evidence>
<dbReference type="OrthoDB" id="980055at2"/>
<feature type="transmembrane region" description="Helical" evidence="1">
    <location>
        <begin position="103"/>
        <end position="122"/>
    </location>
</feature>
<sequence length="256" mass="26800">MTSRGVLPAILREASPPLLLVSLCGWVLLAAGEGLWSVPLCSPSPTLVTSGAAFSTVYGVGATAVLAALLWLLMIVAMTAPLLAQPIAQLRLRSLARRRNRSAALFAVAYLLVWIAVGPILLAAPNAIAVAAGAAGVPAWLIAVAIAALWQAAPLRQSALNRCHRVPNLAAFGPEADRDCIRYGLTQGLLCAATCAPAMLLPLTAPQLHLALMFALSVALQIERLAPPRPPRWTLRIVPGQTAAPVVFRSITGSLR</sequence>
<keyword evidence="1" id="KW-0472">Membrane</keyword>
<evidence type="ECO:0000313" key="3">
    <source>
        <dbReference type="Proteomes" id="UP000328092"/>
    </source>
</evidence>
<dbReference type="Pfam" id="PF09948">
    <property type="entry name" value="PpoB2"/>
    <property type="match status" value="1"/>
</dbReference>
<dbReference type="InterPro" id="IPR018688">
    <property type="entry name" value="PpoB2-like"/>
</dbReference>
<evidence type="ECO:0008006" key="4">
    <source>
        <dbReference type="Google" id="ProtNLM"/>
    </source>
</evidence>
<protein>
    <recommendedName>
        <fullName evidence="4">Metal-binding integral membrane protein</fullName>
    </recommendedName>
</protein>
<keyword evidence="1" id="KW-0812">Transmembrane</keyword>
<dbReference type="Proteomes" id="UP000328092">
    <property type="component" value="Unassembled WGS sequence"/>
</dbReference>
<evidence type="ECO:0000313" key="2">
    <source>
        <dbReference type="EMBL" id="VIO72252.1"/>
    </source>
</evidence>
<keyword evidence="3" id="KW-1185">Reference proteome</keyword>
<organism evidence="2 3">
    <name type="scientific">Bradyrhizobium ivorense</name>
    <dbReference type="NCBI Taxonomy" id="2511166"/>
    <lineage>
        <taxon>Bacteria</taxon>
        <taxon>Pseudomonadati</taxon>
        <taxon>Pseudomonadota</taxon>
        <taxon>Alphaproteobacteria</taxon>
        <taxon>Hyphomicrobiales</taxon>
        <taxon>Nitrobacteraceae</taxon>
        <taxon>Bradyrhizobium</taxon>
    </lineage>
</organism>
<dbReference type="AlphaFoldDB" id="A0A508T9N9"/>
<dbReference type="EMBL" id="CAADFC020000014">
    <property type="protein sequence ID" value="VIO72252.1"/>
    <property type="molecule type" value="Genomic_DNA"/>
</dbReference>